<reference evidence="3" key="2">
    <citation type="submission" date="2015-01" db="EMBL/GenBank/DDBJ databases">
        <title>Evolutionary Origins and Diversification of the Mycorrhizal Mutualists.</title>
        <authorList>
            <consortium name="DOE Joint Genome Institute"/>
            <consortium name="Mycorrhizal Genomics Consortium"/>
            <person name="Kohler A."/>
            <person name="Kuo A."/>
            <person name="Nagy L.G."/>
            <person name="Floudas D."/>
            <person name="Copeland A."/>
            <person name="Barry K.W."/>
            <person name="Cichocki N."/>
            <person name="Veneault-Fourrey C."/>
            <person name="LaButti K."/>
            <person name="Lindquist E.A."/>
            <person name="Lipzen A."/>
            <person name="Lundell T."/>
            <person name="Morin E."/>
            <person name="Murat C."/>
            <person name="Riley R."/>
            <person name="Ohm R."/>
            <person name="Sun H."/>
            <person name="Tunlid A."/>
            <person name="Henrissat B."/>
            <person name="Grigoriev I.V."/>
            <person name="Hibbett D.S."/>
            <person name="Martin F."/>
        </authorList>
    </citation>
    <scope>NUCLEOTIDE SEQUENCE [LARGE SCALE GENOMIC DNA]</scope>
    <source>
        <strain evidence="3">ATCC 200175</strain>
    </source>
</reference>
<protein>
    <submittedName>
        <fullName evidence="2">Uncharacterized protein</fullName>
    </submittedName>
</protein>
<reference evidence="2 3" key="1">
    <citation type="submission" date="2014-06" db="EMBL/GenBank/DDBJ databases">
        <authorList>
            <consortium name="DOE Joint Genome Institute"/>
            <person name="Kuo A."/>
            <person name="Kohler A."/>
            <person name="Nagy L.G."/>
            <person name="Floudas D."/>
            <person name="Copeland A."/>
            <person name="Barry K.W."/>
            <person name="Cichocki N."/>
            <person name="Veneault-Fourrey C."/>
            <person name="LaButti K."/>
            <person name="Lindquist E.A."/>
            <person name="Lipzen A."/>
            <person name="Lundell T."/>
            <person name="Morin E."/>
            <person name="Murat C."/>
            <person name="Sun H."/>
            <person name="Tunlid A."/>
            <person name="Henrissat B."/>
            <person name="Grigoriev I.V."/>
            <person name="Hibbett D.S."/>
            <person name="Martin F."/>
            <person name="Nordberg H.P."/>
            <person name="Cantor M.N."/>
            <person name="Hua S.X."/>
        </authorList>
    </citation>
    <scope>NUCLEOTIDE SEQUENCE [LARGE SCALE GENOMIC DNA]</scope>
    <source>
        <strain evidence="2 3">ATCC 200175</strain>
    </source>
</reference>
<dbReference type="Proteomes" id="UP000053647">
    <property type="component" value="Unassembled WGS sequence"/>
</dbReference>
<organism evidence="2 3">
    <name type="scientific">Paxillus involutus ATCC 200175</name>
    <dbReference type="NCBI Taxonomy" id="664439"/>
    <lineage>
        <taxon>Eukaryota</taxon>
        <taxon>Fungi</taxon>
        <taxon>Dikarya</taxon>
        <taxon>Basidiomycota</taxon>
        <taxon>Agaricomycotina</taxon>
        <taxon>Agaricomycetes</taxon>
        <taxon>Agaricomycetidae</taxon>
        <taxon>Boletales</taxon>
        <taxon>Paxilineae</taxon>
        <taxon>Paxillaceae</taxon>
        <taxon>Paxillus</taxon>
    </lineage>
</organism>
<evidence type="ECO:0000256" key="1">
    <source>
        <dbReference type="SAM" id="MobiDB-lite"/>
    </source>
</evidence>
<name>A0A0C9TQW5_PAXIN</name>
<feature type="region of interest" description="Disordered" evidence="1">
    <location>
        <begin position="1"/>
        <end position="106"/>
    </location>
</feature>
<feature type="compositionally biased region" description="Basic and acidic residues" evidence="1">
    <location>
        <begin position="1"/>
        <end position="37"/>
    </location>
</feature>
<accession>A0A0C9TQW5</accession>
<dbReference type="AlphaFoldDB" id="A0A0C9TQW5"/>
<proteinExistence type="predicted"/>
<evidence type="ECO:0000313" key="3">
    <source>
        <dbReference type="Proteomes" id="UP000053647"/>
    </source>
</evidence>
<feature type="compositionally biased region" description="Polar residues" evidence="1">
    <location>
        <begin position="38"/>
        <end position="47"/>
    </location>
</feature>
<keyword evidence="3" id="KW-1185">Reference proteome</keyword>
<sequence length="177" mass="19070">MSPRGREDEGVETREVEGEERGQSEDDACQRDGRTNDTGDATSSASCDSLRVETGALADDEAGQQCNGKPRASTNSPEPSTPPTPLPYATKRPTHIANPPRRHGHLKTLSTNVSRTRAYGLRTKSDGHADHLPVQSDVTETVRSYRGSVPKPPQSRTKGTEARTSTPPSIPANYHIG</sequence>
<gene>
    <name evidence="2" type="ORF">PAXINDRAFT_16828</name>
</gene>
<dbReference type="OrthoDB" id="10565260at2759"/>
<evidence type="ECO:0000313" key="2">
    <source>
        <dbReference type="EMBL" id="KIJ10122.1"/>
    </source>
</evidence>
<dbReference type="EMBL" id="KN819416">
    <property type="protein sequence ID" value="KIJ10122.1"/>
    <property type="molecule type" value="Genomic_DNA"/>
</dbReference>
<dbReference type="HOGENOM" id="CLU_101458_0_0_1"/>
<feature type="region of interest" description="Disordered" evidence="1">
    <location>
        <begin position="122"/>
        <end position="177"/>
    </location>
</feature>
<feature type="compositionally biased region" description="Polar residues" evidence="1">
    <location>
        <begin position="154"/>
        <end position="167"/>
    </location>
</feature>